<proteinExistence type="predicted"/>
<evidence type="ECO:0000313" key="2">
    <source>
        <dbReference type="EMBL" id="SIO55175.1"/>
    </source>
</evidence>
<gene>
    <name evidence="2" type="ORF">SAMN05444168_7037</name>
</gene>
<dbReference type="EMBL" id="FSRM01000002">
    <property type="protein sequence ID" value="SIO55175.1"/>
    <property type="molecule type" value="Genomic_DNA"/>
</dbReference>
<keyword evidence="1" id="KW-0732">Signal</keyword>
<feature type="signal peptide" evidence="1">
    <location>
        <begin position="1"/>
        <end position="25"/>
    </location>
</feature>
<dbReference type="OrthoDB" id="9007952at2"/>
<protein>
    <submittedName>
        <fullName evidence="2">Uncharacterized protein</fullName>
    </submittedName>
</protein>
<sequence length="131" mass="14149">MAHTGSVIVALCLAVGSLVTTSAYADDEAVADRIQSAGRGAHLGRDLCGFTAAQIATYKANLKRSLSSPPSFDTQWDYGWQRATPTLLQYQSLKVGDPQDYESRVHLVCATLHRIGKRVTKAPDNSSQTKP</sequence>
<evidence type="ECO:0000313" key="3">
    <source>
        <dbReference type="Proteomes" id="UP000184693"/>
    </source>
</evidence>
<dbReference type="Proteomes" id="UP000184693">
    <property type="component" value="Unassembled WGS sequence"/>
</dbReference>
<feature type="chain" id="PRO_5012817078" evidence="1">
    <location>
        <begin position="26"/>
        <end position="131"/>
    </location>
</feature>
<name>A0A1N6KF34_9BURK</name>
<dbReference type="RefSeq" id="WP_074268771.1">
    <property type="nucleotide sequence ID" value="NZ_FSRM01000002.1"/>
</dbReference>
<dbReference type="AlphaFoldDB" id="A0A1N6KF34"/>
<organism evidence="2 3">
    <name type="scientific">Paraburkholderia phenazinium</name>
    <dbReference type="NCBI Taxonomy" id="60549"/>
    <lineage>
        <taxon>Bacteria</taxon>
        <taxon>Pseudomonadati</taxon>
        <taxon>Pseudomonadota</taxon>
        <taxon>Betaproteobacteria</taxon>
        <taxon>Burkholderiales</taxon>
        <taxon>Burkholderiaceae</taxon>
        <taxon>Paraburkholderia</taxon>
    </lineage>
</organism>
<evidence type="ECO:0000256" key="1">
    <source>
        <dbReference type="SAM" id="SignalP"/>
    </source>
</evidence>
<reference evidence="2 3" key="1">
    <citation type="submission" date="2016-11" db="EMBL/GenBank/DDBJ databases">
        <authorList>
            <person name="Jaros S."/>
            <person name="Januszkiewicz K."/>
            <person name="Wedrychowicz H."/>
        </authorList>
    </citation>
    <scope>NUCLEOTIDE SEQUENCE [LARGE SCALE GENOMIC DNA]</scope>
    <source>
        <strain evidence="2 3">GAS86</strain>
    </source>
</reference>
<accession>A0A1N6KF34</accession>